<keyword evidence="6" id="KW-0067">ATP-binding</keyword>
<evidence type="ECO:0000256" key="9">
    <source>
        <dbReference type="ARBA" id="ARBA00061644"/>
    </source>
</evidence>
<evidence type="ECO:0000313" key="13">
    <source>
        <dbReference type="EMBL" id="GER99483.1"/>
    </source>
</evidence>
<dbReference type="Gene3D" id="1.20.1560.10">
    <property type="entry name" value="ABC transporter type 1, transmembrane domain"/>
    <property type="match status" value="1"/>
</dbReference>
<keyword evidence="8 10" id="KW-0472">Membrane</keyword>
<dbReference type="InterPro" id="IPR003439">
    <property type="entry name" value="ABC_transporter-like_ATP-bd"/>
</dbReference>
<accession>A0A5M3VSI7</accession>
<dbReference type="FunFam" id="3.40.50.300:FF:000299">
    <property type="entry name" value="ABC transporter ATP-binding protein/permease"/>
    <property type="match status" value="1"/>
</dbReference>
<dbReference type="GO" id="GO:0005524">
    <property type="term" value="F:ATP binding"/>
    <property type="evidence" value="ECO:0007669"/>
    <property type="project" value="UniProtKB-KW"/>
</dbReference>
<name>A0A5M3VSI7_9ACTN</name>
<dbReference type="InterPro" id="IPR027417">
    <property type="entry name" value="P-loop_NTPase"/>
</dbReference>
<evidence type="ECO:0000313" key="14">
    <source>
        <dbReference type="Proteomes" id="UP000334990"/>
    </source>
</evidence>
<evidence type="ECO:0000256" key="7">
    <source>
        <dbReference type="ARBA" id="ARBA00022989"/>
    </source>
</evidence>
<dbReference type="InterPro" id="IPR036640">
    <property type="entry name" value="ABC1_TM_sf"/>
</dbReference>
<dbReference type="PANTHER" id="PTHR43394">
    <property type="entry name" value="ATP-DEPENDENT PERMEASE MDL1, MITOCHONDRIAL"/>
    <property type="match status" value="1"/>
</dbReference>
<evidence type="ECO:0000256" key="8">
    <source>
        <dbReference type="ARBA" id="ARBA00023136"/>
    </source>
</evidence>
<evidence type="ECO:0000256" key="2">
    <source>
        <dbReference type="ARBA" id="ARBA00022448"/>
    </source>
</evidence>
<organism evidence="13 14">
    <name type="scientific">Acrocarpospora corrugata</name>
    <dbReference type="NCBI Taxonomy" id="35763"/>
    <lineage>
        <taxon>Bacteria</taxon>
        <taxon>Bacillati</taxon>
        <taxon>Actinomycetota</taxon>
        <taxon>Actinomycetes</taxon>
        <taxon>Streptosporangiales</taxon>
        <taxon>Streptosporangiaceae</taxon>
        <taxon>Acrocarpospora</taxon>
    </lineage>
</organism>
<dbReference type="InterPro" id="IPR011527">
    <property type="entry name" value="ABC1_TM_dom"/>
</dbReference>
<dbReference type="Gene3D" id="3.40.50.300">
    <property type="entry name" value="P-loop containing nucleotide triphosphate hydrolases"/>
    <property type="match status" value="1"/>
</dbReference>
<feature type="domain" description="ABC transporter" evidence="11">
    <location>
        <begin position="352"/>
        <end position="586"/>
    </location>
</feature>
<feature type="transmembrane region" description="Helical" evidence="10">
    <location>
        <begin position="176"/>
        <end position="194"/>
    </location>
</feature>
<evidence type="ECO:0000259" key="11">
    <source>
        <dbReference type="PROSITE" id="PS50893"/>
    </source>
</evidence>
<gene>
    <name evidence="13" type="ORF">Acor_15470</name>
</gene>
<dbReference type="PROSITE" id="PS50929">
    <property type="entry name" value="ABC_TM1F"/>
    <property type="match status" value="1"/>
</dbReference>
<dbReference type="PANTHER" id="PTHR43394:SF1">
    <property type="entry name" value="ATP-BINDING CASSETTE SUB-FAMILY B MEMBER 10, MITOCHONDRIAL"/>
    <property type="match status" value="1"/>
</dbReference>
<evidence type="ECO:0000256" key="4">
    <source>
        <dbReference type="ARBA" id="ARBA00022692"/>
    </source>
</evidence>
<feature type="transmembrane region" description="Helical" evidence="10">
    <location>
        <begin position="34"/>
        <end position="58"/>
    </location>
</feature>
<proteinExistence type="inferred from homology"/>
<dbReference type="InterPro" id="IPR039421">
    <property type="entry name" value="Type_1_exporter"/>
</dbReference>
<comment type="caution">
    <text evidence="13">The sequence shown here is derived from an EMBL/GenBank/DDBJ whole genome shotgun (WGS) entry which is preliminary data.</text>
</comment>
<comment type="subcellular location">
    <subcellularLocation>
        <location evidence="1">Cell membrane</location>
        <topology evidence="1">Multi-pass membrane protein</topology>
    </subcellularLocation>
</comment>
<dbReference type="RefSeq" id="WP_155335874.1">
    <property type="nucleotide sequence ID" value="NZ_BAAABN010000042.1"/>
</dbReference>
<evidence type="ECO:0000256" key="5">
    <source>
        <dbReference type="ARBA" id="ARBA00022741"/>
    </source>
</evidence>
<protein>
    <submittedName>
        <fullName evidence="13">ABC transporter</fullName>
    </submittedName>
</protein>
<feature type="transmembrane region" description="Helical" evidence="10">
    <location>
        <begin position="145"/>
        <end position="170"/>
    </location>
</feature>
<dbReference type="EMBL" id="BLAD01000040">
    <property type="protein sequence ID" value="GER99483.1"/>
    <property type="molecule type" value="Genomic_DNA"/>
</dbReference>
<dbReference type="OrthoDB" id="9806127at2"/>
<dbReference type="InterPro" id="IPR003593">
    <property type="entry name" value="AAA+_ATPase"/>
</dbReference>
<feature type="transmembrane region" description="Helical" evidence="10">
    <location>
        <begin position="70"/>
        <end position="91"/>
    </location>
</feature>
<evidence type="ECO:0000259" key="12">
    <source>
        <dbReference type="PROSITE" id="PS50929"/>
    </source>
</evidence>
<dbReference type="PROSITE" id="PS50893">
    <property type="entry name" value="ABC_TRANSPORTER_2"/>
    <property type="match status" value="1"/>
</dbReference>
<keyword evidence="3" id="KW-1003">Cell membrane</keyword>
<dbReference type="Pfam" id="PF00664">
    <property type="entry name" value="ABC_membrane"/>
    <property type="match status" value="1"/>
</dbReference>
<dbReference type="SUPFAM" id="SSF52540">
    <property type="entry name" value="P-loop containing nucleoside triphosphate hydrolases"/>
    <property type="match status" value="1"/>
</dbReference>
<evidence type="ECO:0000256" key="6">
    <source>
        <dbReference type="ARBA" id="ARBA00022840"/>
    </source>
</evidence>
<dbReference type="SMART" id="SM00382">
    <property type="entry name" value="AAA"/>
    <property type="match status" value="1"/>
</dbReference>
<keyword evidence="5" id="KW-0547">Nucleotide-binding</keyword>
<keyword evidence="2" id="KW-0813">Transport</keyword>
<keyword evidence="14" id="KW-1185">Reference proteome</keyword>
<feature type="transmembrane region" description="Helical" evidence="10">
    <location>
        <begin position="254"/>
        <end position="278"/>
    </location>
</feature>
<keyword evidence="4 10" id="KW-0812">Transmembrane</keyword>
<dbReference type="Pfam" id="PF00005">
    <property type="entry name" value="ABC_tran"/>
    <property type="match status" value="1"/>
</dbReference>
<dbReference type="AlphaFoldDB" id="A0A5M3VSI7"/>
<feature type="domain" description="ABC transmembrane type-1" evidence="12">
    <location>
        <begin position="38"/>
        <end position="319"/>
    </location>
</feature>
<feature type="transmembrane region" description="Helical" evidence="10">
    <location>
        <begin position="293"/>
        <end position="314"/>
    </location>
</feature>
<evidence type="ECO:0000256" key="10">
    <source>
        <dbReference type="SAM" id="Phobius"/>
    </source>
</evidence>
<comment type="similarity">
    <text evidence="9">Belongs to the ABC transporter superfamily. Lipid exporter (TC 3.A.1.106) family.</text>
</comment>
<dbReference type="GO" id="GO:0015421">
    <property type="term" value="F:ABC-type oligopeptide transporter activity"/>
    <property type="evidence" value="ECO:0007669"/>
    <property type="project" value="TreeGrafter"/>
</dbReference>
<reference evidence="13 14" key="1">
    <citation type="submission" date="2019-10" db="EMBL/GenBank/DDBJ databases">
        <title>Whole genome shotgun sequence of Acrocarpospora corrugata NBRC 13972.</title>
        <authorList>
            <person name="Ichikawa N."/>
            <person name="Kimura A."/>
            <person name="Kitahashi Y."/>
            <person name="Komaki H."/>
            <person name="Oguchi A."/>
        </authorList>
    </citation>
    <scope>NUCLEOTIDE SEQUENCE [LARGE SCALE GENOMIC DNA]</scope>
    <source>
        <strain evidence="13 14">NBRC 13972</strain>
    </source>
</reference>
<dbReference type="SUPFAM" id="SSF90123">
    <property type="entry name" value="ABC transporter transmembrane region"/>
    <property type="match status" value="1"/>
</dbReference>
<dbReference type="Proteomes" id="UP000334990">
    <property type="component" value="Unassembled WGS sequence"/>
</dbReference>
<keyword evidence="7 10" id="KW-1133">Transmembrane helix</keyword>
<dbReference type="CDD" id="cd07346">
    <property type="entry name" value="ABC_6TM_exporters"/>
    <property type="match status" value="1"/>
</dbReference>
<sequence>MGFIMDGLDAEDYDRGYRDRDLLRRIASYFRPRLGAMFLVAAMIVLSSLSQAAMPLVASWGVDAIEDGTIAAVGWQLIAALLFAGVLGWLFNFVRQAYSAKVTGDVVLRLREDAFDAVLERDLSFYDETPSGRIVSRVTSDTDDFATVSTLTMDLISQVLMVGFVTVMLFLRSIELALVTMLIVPIVVGLALLFRRMARAGTRRAQRSLSRVNANLQETMGGIAVAKNFRQERQVYDEFQPINRQSYQVTLRQGYVFSAIFPVLFLVAGVATVALVQLGGTAVLTGGLSAGDWYLFLQGVSLFWFPLTSIAAFWSQFQQGLSASERVFALIDATPRVVQTAAEPAGELAGRIEFRDVTFGYDPAHAVLRNFNLVIEAGETVALVGHTGAGKSTLSKLITRFYEFQEGRLLIDDRDIRTLDLAGYRRQIGAVPQVPFLFSGTVADNIRYPRPEASEEEVLAAAAAVGGGDWLDALPHGLRTDVGEDGRALSMGQRQLVALARLLIQNPAIVVLDEATASVDPLTEAQIQEGLDVVLAGRTSIVIAHRLSTIEHVDRIIVLDHGQIVEEGDHMTLLARGGRYCQVYNTYFRHQSPNYRVGTGFVPVGGDPMPLQP</sequence>
<evidence type="ECO:0000256" key="3">
    <source>
        <dbReference type="ARBA" id="ARBA00022475"/>
    </source>
</evidence>
<evidence type="ECO:0000256" key="1">
    <source>
        <dbReference type="ARBA" id="ARBA00004651"/>
    </source>
</evidence>
<dbReference type="GO" id="GO:0005886">
    <property type="term" value="C:plasma membrane"/>
    <property type="evidence" value="ECO:0007669"/>
    <property type="project" value="UniProtKB-SubCell"/>
</dbReference>
<dbReference type="GO" id="GO:0016887">
    <property type="term" value="F:ATP hydrolysis activity"/>
    <property type="evidence" value="ECO:0007669"/>
    <property type="project" value="InterPro"/>
</dbReference>